<evidence type="ECO:0000313" key="1">
    <source>
        <dbReference type="EMBL" id="HII74195.1"/>
    </source>
</evidence>
<dbReference type="Proteomes" id="UP000646844">
    <property type="component" value="Unassembled WGS sequence"/>
</dbReference>
<comment type="caution">
    <text evidence="1">The sequence shown here is derived from an EMBL/GenBank/DDBJ whole genome shotgun (WGS) entry which is preliminary data.</text>
</comment>
<sequence>MSLTNEKLREIETSQLVNTIAGQRFLLYAFLQLSYSIGSIWNLPVIKILRVEIDNEGNPMYFTTYEEWLKYVRTSDLEEIVLPEVKTLELEKVLKDLNWEYKLEIKHNLTPVDPEVIIIYLNDCSLVKRAEYIVLAFTLINGVGKEIVPVCGEFTMEKYKDHLFQQLYWLSK</sequence>
<reference evidence="1" key="1">
    <citation type="journal article" date="2020" name="bioRxiv">
        <title>A rank-normalized archaeal taxonomy based on genome phylogeny resolves widespread incomplete and uneven classifications.</title>
        <authorList>
            <person name="Rinke C."/>
            <person name="Chuvochina M."/>
            <person name="Mussig A.J."/>
            <person name="Chaumeil P.-A."/>
            <person name="Waite D.W."/>
            <person name="Whitman W.B."/>
            <person name="Parks D.H."/>
            <person name="Hugenholtz P."/>
        </authorList>
    </citation>
    <scope>NUCLEOTIDE SEQUENCE</scope>
    <source>
        <strain evidence="1">UBA8838</strain>
    </source>
</reference>
<dbReference type="AlphaFoldDB" id="A0A832WPN1"/>
<name>A0A832WPN1_9CREN</name>
<accession>A0A832WPN1</accession>
<organism evidence="1 2">
    <name type="scientific">Sulfurisphaera tokodaii</name>
    <dbReference type="NCBI Taxonomy" id="111955"/>
    <lineage>
        <taxon>Archaea</taxon>
        <taxon>Thermoproteota</taxon>
        <taxon>Thermoprotei</taxon>
        <taxon>Sulfolobales</taxon>
        <taxon>Sulfolobaceae</taxon>
        <taxon>Sulfurisphaera</taxon>
    </lineage>
</organism>
<dbReference type="EMBL" id="DUJO01000032">
    <property type="protein sequence ID" value="HII74195.1"/>
    <property type="molecule type" value="Genomic_DNA"/>
</dbReference>
<proteinExistence type="predicted"/>
<gene>
    <name evidence="1" type="ORF">HA332_07435</name>
</gene>
<protein>
    <submittedName>
        <fullName evidence="1">Uncharacterized protein</fullName>
    </submittedName>
</protein>
<evidence type="ECO:0000313" key="2">
    <source>
        <dbReference type="Proteomes" id="UP000646844"/>
    </source>
</evidence>